<protein>
    <recommendedName>
        <fullName evidence="2">Protein SirB1 N-terminal domain-containing protein</fullName>
    </recommendedName>
</protein>
<sequence>MLNYRAHPYTTTSSSLRSTPTPNFSSLTLRPPEPSRASLCPSLGSVSTTTTSTAASATSSSSSFPSTSLSHSQSPISRKGRWLAKKQLPIELTTITASSTPEKGGSGPLSSIDHDIKRLQAFDAYVAELSKDPVEDPGPGDTRGLATVGGDPGGASLLRCATLAAQATKYPDIDVNAVMEAVDKLAEEVREVLGDGERYPMRVMKAIITVMYERHGYHGNMVDFYDDDNSYMNQVVARKTGLPITLSIVFMEVAHRVGLPMVGVNLPGHFMIRPFIEDMEVLVDAFSGEITFRNDAEDKLADVFGGPVRLDPAVVRSSKGVSTRRILQRMLNNIKQLYVIAGGPQQAAAALRIIRLMRVTKPDYPPDLRDEGLVLYALQRYEEAAQALTQYLEIEPSGDDAMRCFTLLEGCRAIIKQKQSKKQ</sequence>
<dbReference type="PANTHER" id="PTHR31350">
    <property type="entry name" value="SI:DKEY-261L7.2"/>
    <property type="match status" value="1"/>
</dbReference>
<dbReference type="InterPro" id="IPR011990">
    <property type="entry name" value="TPR-like_helical_dom_sf"/>
</dbReference>
<evidence type="ECO:0000259" key="2">
    <source>
        <dbReference type="Pfam" id="PF13369"/>
    </source>
</evidence>
<feature type="region of interest" description="Disordered" evidence="1">
    <location>
        <begin position="1"/>
        <end position="80"/>
    </location>
</feature>
<reference evidence="3" key="1">
    <citation type="submission" date="2021-01" db="EMBL/GenBank/DDBJ databases">
        <authorList>
            <person name="Corre E."/>
            <person name="Pelletier E."/>
            <person name="Niang G."/>
            <person name="Scheremetjew M."/>
            <person name="Finn R."/>
            <person name="Kale V."/>
            <person name="Holt S."/>
            <person name="Cochrane G."/>
            <person name="Meng A."/>
            <person name="Brown T."/>
            <person name="Cohen L."/>
        </authorList>
    </citation>
    <scope>NUCLEOTIDE SEQUENCE</scope>
    <source>
        <strain evidence="3">CCMP1320</strain>
    </source>
</reference>
<dbReference type="EMBL" id="HBIP01002387">
    <property type="protein sequence ID" value="CAE0485947.1"/>
    <property type="molecule type" value="Transcribed_RNA"/>
</dbReference>
<name>A0A7S3VI67_DUNTE</name>
<dbReference type="SUPFAM" id="SSF48452">
    <property type="entry name" value="TPR-like"/>
    <property type="match status" value="1"/>
</dbReference>
<organism evidence="3">
    <name type="scientific">Dunaliella tertiolecta</name>
    <name type="common">Green alga</name>
    <dbReference type="NCBI Taxonomy" id="3047"/>
    <lineage>
        <taxon>Eukaryota</taxon>
        <taxon>Viridiplantae</taxon>
        <taxon>Chlorophyta</taxon>
        <taxon>core chlorophytes</taxon>
        <taxon>Chlorophyceae</taxon>
        <taxon>CS clade</taxon>
        <taxon>Chlamydomonadales</taxon>
        <taxon>Dunaliellaceae</taxon>
        <taxon>Dunaliella</taxon>
    </lineage>
</organism>
<dbReference type="Pfam" id="PF13369">
    <property type="entry name" value="Transglut_core2"/>
    <property type="match status" value="1"/>
</dbReference>
<evidence type="ECO:0000313" key="3">
    <source>
        <dbReference type="EMBL" id="CAE0485947.1"/>
    </source>
</evidence>
<dbReference type="InterPro" id="IPR032698">
    <property type="entry name" value="SirB1_N"/>
</dbReference>
<dbReference type="Pfam" id="PF13371">
    <property type="entry name" value="TPR_9"/>
    <property type="match status" value="1"/>
</dbReference>
<dbReference type="PANTHER" id="PTHR31350:SF21">
    <property type="entry name" value="F-BOX ONLY PROTEIN 21"/>
    <property type="match status" value="1"/>
</dbReference>
<accession>A0A7S3VI67</accession>
<feature type="compositionally biased region" description="Low complexity" evidence="1">
    <location>
        <begin position="41"/>
        <end position="77"/>
    </location>
</feature>
<dbReference type="Gene3D" id="1.25.40.10">
    <property type="entry name" value="Tetratricopeptide repeat domain"/>
    <property type="match status" value="1"/>
</dbReference>
<dbReference type="AlphaFoldDB" id="A0A7S3VI67"/>
<gene>
    <name evidence="3" type="ORF">DTER00134_LOCUS986</name>
</gene>
<evidence type="ECO:0000256" key="1">
    <source>
        <dbReference type="SAM" id="MobiDB-lite"/>
    </source>
</evidence>
<feature type="domain" description="Protein SirB1 N-terminal" evidence="2">
    <location>
        <begin position="178"/>
        <end position="332"/>
    </location>
</feature>
<feature type="compositionally biased region" description="Low complexity" evidence="1">
    <location>
        <begin position="8"/>
        <end position="22"/>
    </location>
</feature>
<proteinExistence type="predicted"/>